<dbReference type="Pfam" id="PF21983">
    <property type="entry name" value="NikA-like"/>
    <property type="match status" value="1"/>
</dbReference>
<reference evidence="3" key="1">
    <citation type="journal article" date="2019" name="Int. J. Syst. Evol. Microbiol.">
        <title>The Global Catalogue of Microorganisms (GCM) 10K type strain sequencing project: providing services to taxonomists for standard genome sequencing and annotation.</title>
        <authorList>
            <consortium name="The Broad Institute Genomics Platform"/>
            <consortium name="The Broad Institute Genome Sequencing Center for Infectious Disease"/>
            <person name="Wu L."/>
            <person name="Ma J."/>
        </authorList>
    </citation>
    <scope>NUCLEOTIDE SEQUENCE [LARGE SCALE GENOMIC DNA]</scope>
    <source>
        <strain evidence="3">KCTC 42441</strain>
    </source>
</reference>
<dbReference type="Proteomes" id="UP001595705">
    <property type="component" value="Unassembled WGS sequence"/>
</dbReference>
<dbReference type="InterPro" id="IPR053842">
    <property type="entry name" value="NikA-like"/>
</dbReference>
<accession>A0ABV7XGX0</accession>
<evidence type="ECO:0008006" key="4">
    <source>
        <dbReference type="Google" id="ProtNLM"/>
    </source>
</evidence>
<evidence type="ECO:0000313" key="3">
    <source>
        <dbReference type="Proteomes" id="UP001595705"/>
    </source>
</evidence>
<name>A0ABV7XGX0_9GAMM</name>
<evidence type="ECO:0000256" key="1">
    <source>
        <dbReference type="SAM" id="MobiDB-lite"/>
    </source>
</evidence>
<dbReference type="RefSeq" id="WP_386742282.1">
    <property type="nucleotide sequence ID" value="NZ_JBHRYA010000002.1"/>
</dbReference>
<keyword evidence="3" id="KW-1185">Reference proteome</keyword>
<comment type="caution">
    <text evidence="2">The sequence shown here is derived from an EMBL/GenBank/DDBJ whole genome shotgun (WGS) entry which is preliminary data.</text>
</comment>
<gene>
    <name evidence="2" type="ORF">ACFONC_03300</name>
</gene>
<organism evidence="2 3">
    <name type="scientific">Luteimonas soli</name>
    <dbReference type="NCBI Taxonomy" id="1648966"/>
    <lineage>
        <taxon>Bacteria</taxon>
        <taxon>Pseudomonadati</taxon>
        <taxon>Pseudomonadota</taxon>
        <taxon>Gammaproteobacteria</taxon>
        <taxon>Lysobacterales</taxon>
        <taxon>Lysobacteraceae</taxon>
        <taxon>Luteimonas</taxon>
    </lineage>
</organism>
<sequence>MAATELLTLRLEPGEKERVARAAHRAGSANVSDYVRQRLFGRKPSDADQALLQMLAEIKPRVTQAVEAIDVNLAEIRRLRESQMHRDDDAVRERAKREFNATELAAIAERLQLEPPAPVPGRIPRVGQRRGGRK</sequence>
<proteinExistence type="predicted"/>
<dbReference type="EMBL" id="JBHRYA010000002">
    <property type="protein sequence ID" value="MFC3715176.1"/>
    <property type="molecule type" value="Genomic_DNA"/>
</dbReference>
<evidence type="ECO:0000313" key="2">
    <source>
        <dbReference type="EMBL" id="MFC3715176.1"/>
    </source>
</evidence>
<protein>
    <recommendedName>
        <fullName evidence="4">Ribbon-helix-helix protein, CopG family</fullName>
    </recommendedName>
</protein>
<feature type="region of interest" description="Disordered" evidence="1">
    <location>
        <begin position="115"/>
        <end position="134"/>
    </location>
</feature>